<protein>
    <submittedName>
        <fullName evidence="1">Uncharacterized protein</fullName>
    </submittedName>
</protein>
<sequence>MAQAYCHRRLDYKSSSIRLLRVEKTQSPLIVLSVRHANLDDKEPFNALSYAWGAPSPLYSITIQDGDESASFNIRQNLYDFLSTARDSEDEWATTWLWIDQICINQSNHEERCHQVAQMAEIYSTASSTIVWPGLTQPKHDGKSDLPSSNLLLDETELDIMRQSSVVVSEFVRGKNEPVLPSEAAISLIGMINNPLLTASYWSRLWIIQEIVLASRVNIVIAGKVWHFVDFHMALAILVERLEKCPDSRFTEDVTRSLQALRAWVNVLWLHHTDVKKDYWSRTWHSLYLLASQADCESRFDRIYGVMALVQKGLQVHPDYTISQRRLLRAILEKQILFPPFPEPIWEVLFNTLFSWTECLYFKPIESVGSLPRLIHVAGLDRDVTVQKYIVQLVLKDLRLPQPTVILEKDEWLHWSCATSILIESYTQRTSVEVCFSNFTGTNIHELSRGSLKYQVLKSIRLQKHIIEECEKRRHGRRAICFYRRTVLSATRKGLQGRAKRSKDVRVRRFAPTATSTANQERLFDINFGRKFSLPATHKSRKGQTRRLRNVKVRRNACKSIGTANHTIKTRRGPHSMLLKFEQIGKECCKAKAHFNTGVLAP</sequence>
<name>A0ACC2I114_9PLEO</name>
<accession>A0ACC2I114</accession>
<reference evidence="1" key="1">
    <citation type="submission" date="2022-11" db="EMBL/GenBank/DDBJ databases">
        <title>Genome Sequence of Boeremia exigua.</title>
        <authorList>
            <person name="Buettner E."/>
        </authorList>
    </citation>
    <scope>NUCLEOTIDE SEQUENCE</scope>
    <source>
        <strain evidence="1">CU02</strain>
    </source>
</reference>
<proteinExistence type="predicted"/>
<gene>
    <name evidence="1" type="ORF">OPT61_g8019</name>
</gene>
<dbReference type="EMBL" id="JAPHNI010000716">
    <property type="protein sequence ID" value="KAJ8108658.1"/>
    <property type="molecule type" value="Genomic_DNA"/>
</dbReference>
<organism evidence="1 2">
    <name type="scientific">Boeremia exigua</name>
    <dbReference type="NCBI Taxonomy" id="749465"/>
    <lineage>
        <taxon>Eukaryota</taxon>
        <taxon>Fungi</taxon>
        <taxon>Dikarya</taxon>
        <taxon>Ascomycota</taxon>
        <taxon>Pezizomycotina</taxon>
        <taxon>Dothideomycetes</taxon>
        <taxon>Pleosporomycetidae</taxon>
        <taxon>Pleosporales</taxon>
        <taxon>Pleosporineae</taxon>
        <taxon>Didymellaceae</taxon>
        <taxon>Boeremia</taxon>
    </lineage>
</organism>
<comment type="caution">
    <text evidence="1">The sequence shown here is derived from an EMBL/GenBank/DDBJ whole genome shotgun (WGS) entry which is preliminary data.</text>
</comment>
<dbReference type="Proteomes" id="UP001153331">
    <property type="component" value="Unassembled WGS sequence"/>
</dbReference>
<keyword evidence="2" id="KW-1185">Reference proteome</keyword>
<evidence type="ECO:0000313" key="1">
    <source>
        <dbReference type="EMBL" id="KAJ8108658.1"/>
    </source>
</evidence>
<evidence type="ECO:0000313" key="2">
    <source>
        <dbReference type="Proteomes" id="UP001153331"/>
    </source>
</evidence>